<keyword evidence="1" id="KW-0175">Coiled coil</keyword>
<evidence type="ECO:0000256" key="1">
    <source>
        <dbReference type="SAM" id="Coils"/>
    </source>
</evidence>
<protein>
    <submittedName>
        <fullName evidence="2">Dynactin subunit 1-like</fullName>
    </submittedName>
</protein>
<dbReference type="AlphaFoldDB" id="A0A1V9Y087"/>
<evidence type="ECO:0000313" key="3">
    <source>
        <dbReference type="Proteomes" id="UP000192247"/>
    </source>
</evidence>
<accession>A0A1V9Y087</accession>
<dbReference type="Gene3D" id="1.10.287.1490">
    <property type="match status" value="1"/>
</dbReference>
<sequence>MAETELQLLKNELQEKGPQSVGAEFMNKQQENQILKLKEAVVKLRDINATDRMKMSEMARELEQVEHDLSDVRRINSKLNQQVDQYELQIGELHEQIDAALGAEEMVEKLTEKNLSLEEKVRELQEVVDDLEKLQDLNDELQDTARETEQDLREEVEAANAKVEKYIKRLYSYSDQPKKKRDHIHLPMIEVNCYCTHVTRQLGFALRPIRGIYIYIYIYIYI</sequence>
<dbReference type="OrthoDB" id="2130750at2759"/>
<feature type="non-terminal residue" evidence="2">
    <location>
        <position position="222"/>
    </location>
</feature>
<feature type="coiled-coil region" evidence="1">
    <location>
        <begin position="27"/>
        <end position="169"/>
    </location>
</feature>
<proteinExistence type="predicted"/>
<evidence type="ECO:0000313" key="2">
    <source>
        <dbReference type="EMBL" id="OQR79112.1"/>
    </source>
</evidence>
<keyword evidence="3" id="KW-1185">Reference proteome</keyword>
<organism evidence="2 3">
    <name type="scientific">Tropilaelaps mercedesae</name>
    <dbReference type="NCBI Taxonomy" id="418985"/>
    <lineage>
        <taxon>Eukaryota</taxon>
        <taxon>Metazoa</taxon>
        <taxon>Ecdysozoa</taxon>
        <taxon>Arthropoda</taxon>
        <taxon>Chelicerata</taxon>
        <taxon>Arachnida</taxon>
        <taxon>Acari</taxon>
        <taxon>Parasitiformes</taxon>
        <taxon>Mesostigmata</taxon>
        <taxon>Gamasina</taxon>
        <taxon>Dermanyssoidea</taxon>
        <taxon>Laelapidae</taxon>
        <taxon>Tropilaelaps</taxon>
    </lineage>
</organism>
<dbReference type="Proteomes" id="UP000192247">
    <property type="component" value="Unassembled WGS sequence"/>
</dbReference>
<dbReference type="EMBL" id="MNPL01001470">
    <property type="protein sequence ID" value="OQR79112.1"/>
    <property type="molecule type" value="Genomic_DNA"/>
</dbReference>
<name>A0A1V9Y087_9ACAR</name>
<comment type="caution">
    <text evidence="2">The sequence shown here is derived from an EMBL/GenBank/DDBJ whole genome shotgun (WGS) entry which is preliminary data.</text>
</comment>
<dbReference type="InParanoid" id="A0A1V9Y087"/>
<reference evidence="2 3" key="1">
    <citation type="journal article" date="2017" name="Gigascience">
        <title>Draft genome of the honey bee ectoparasitic mite, Tropilaelaps mercedesae, is shaped by the parasitic life history.</title>
        <authorList>
            <person name="Dong X."/>
            <person name="Armstrong S.D."/>
            <person name="Xia D."/>
            <person name="Makepeace B.L."/>
            <person name="Darby A.C."/>
            <person name="Kadowaki T."/>
        </authorList>
    </citation>
    <scope>NUCLEOTIDE SEQUENCE [LARGE SCALE GENOMIC DNA]</scope>
    <source>
        <strain evidence="2">Wuxi-XJTLU</strain>
    </source>
</reference>
<dbReference type="STRING" id="418985.A0A1V9Y087"/>
<gene>
    <name evidence="2" type="ORF">BIW11_05960</name>
</gene>